<organism evidence="1 2">
    <name type="scientific">Shewanella baltica (strain OS155 / ATCC BAA-1091)</name>
    <dbReference type="NCBI Taxonomy" id="325240"/>
    <lineage>
        <taxon>Bacteria</taxon>
        <taxon>Pseudomonadati</taxon>
        <taxon>Pseudomonadota</taxon>
        <taxon>Gammaproteobacteria</taxon>
        <taxon>Alteromonadales</taxon>
        <taxon>Shewanellaceae</taxon>
        <taxon>Shewanella</taxon>
    </lineage>
</organism>
<dbReference type="Proteomes" id="UP000001557">
    <property type="component" value="Plasmid pSbal01"/>
</dbReference>
<reference evidence="1 2" key="1">
    <citation type="submission" date="2007-02" db="EMBL/GenBank/DDBJ databases">
        <title>Complete sequence of plasmid pSbal01 of Shewanella baltica OS155.</title>
        <authorList>
            <consortium name="US DOE Joint Genome Institute"/>
            <person name="Copeland A."/>
            <person name="Lucas S."/>
            <person name="Lapidus A."/>
            <person name="Barry K."/>
            <person name="Detter J.C."/>
            <person name="Glavina del Rio T."/>
            <person name="Hammon N."/>
            <person name="Israni S."/>
            <person name="Dalin E."/>
            <person name="Tice H."/>
            <person name="Pitluck S."/>
            <person name="Sims D.R."/>
            <person name="Brettin T."/>
            <person name="Bruce D."/>
            <person name="Han C."/>
            <person name="Tapia R."/>
            <person name="Brainard J."/>
            <person name="Schmutz J."/>
            <person name="Larimer F."/>
            <person name="Land M."/>
            <person name="Hauser L."/>
            <person name="Kyrpides N."/>
            <person name="Mikhailova N."/>
            <person name="Brettar I."/>
            <person name="Klappenbach J."/>
            <person name="Konstantinidis K."/>
            <person name="Rodrigues J."/>
            <person name="Tiedje J."/>
            <person name="Richardson P."/>
        </authorList>
    </citation>
    <scope>NUCLEOTIDE SEQUENCE [LARGE SCALE GENOMIC DNA]</scope>
    <source>
        <strain evidence="2">OS155 / ATCC BAA-1091</strain>
        <plasmid evidence="1 2">pSbal01</plasmid>
    </source>
</reference>
<protein>
    <submittedName>
        <fullName evidence="1">Uncharacterized protein</fullName>
    </submittedName>
</protein>
<dbReference type="KEGG" id="sbl:Sbal_4486"/>
<accession>A3DAT6</accession>
<keyword evidence="1" id="KW-0614">Plasmid</keyword>
<dbReference type="HOGENOM" id="CLU_139764_0_0_6"/>
<dbReference type="EMBL" id="CP000564">
    <property type="protein sequence ID" value="ABN63849.1"/>
    <property type="molecule type" value="Genomic_DNA"/>
</dbReference>
<sequence>MLTYCVVRLIFVLNRPNLYLFIALILFNLTACTEDAKQVTLKSSLDPSLCQFSAGDCVKQVGDIKLTVSLSPANAPSEKPLTLTLLASSPITDVQIRLEGRDMFMGVIPVNVKQTDEMTYIGQMVYGSCSSGYMVWRGFVSFNVNGETKTAVFDFLADDNG</sequence>
<name>A3DAT6_SHEB5</name>
<gene>
    <name evidence="1" type="ordered locus">Sbal_4486</name>
</gene>
<evidence type="ECO:0000313" key="2">
    <source>
        <dbReference type="Proteomes" id="UP000001557"/>
    </source>
</evidence>
<geneLocation type="plasmid" evidence="1 2">
    <name>pSbal01</name>
</geneLocation>
<proteinExistence type="predicted"/>
<evidence type="ECO:0000313" key="1">
    <source>
        <dbReference type="EMBL" id="ABN63849.1"/>
    </source>
</evidence>
<keyword evidence="2" id="KW-1185">Reference proteome</keyword>
<dbReference type="AlphaFoldDB" id="A3DAT6"/>